<feature type="domain" description="3-hydroxyacyl-CoA dehydrogenase C-terminal" evidence="2">
    <location>
        <begin position="190"/>
        <end position="284"/>
    </location>
</feature>
<dbReference type="InterPro" id="IPR008927">
    <property type="entry name" value="6-PGluconate_DH-like_C_sf"/>
</dbReference>
<dbReference type="Gene3D" id="1.10.1040.10">
    <property type="entry name" value="N-(1-d-carboxylethyl)-l-norvaline Dehydrogenase, domain 2"/>
    <property type="match status" value="1"/>
</dbReference>
<dbReference type="Pfam" id="PF02737">
    <property type="entry name" value="3HCDH_N"/>
    <property type="match status" value="1"/>
</dbReference>
<dbReference type="InterPro" id="IPR013328">
    <property type="entry name" value="6PGD_dom2"/>
</dbReference>
<organism evidence="4 5">
    <name type="scientific">Penicillium subrubescens</name>
    <dbReference type="NCBI Taxonomy" id="1316194"/>
    <lineage>
        <taxon>Eukaryota</taxon>
        <taxon>Fungi</taxon>
        <taxon>Dikarya</taxon>
        <taxon>Ascomycota</taxon>
        <taxon>Pezizomycotina</taxon>
        <taxon>Eurotiomycetes</taxon>
        <taxon>Eurotiomycetidae</taxon>
        <taxon>Eurotiales</taxon>
        <taxon>Aspergillaceae</taxon>
        <taxon>Penicillium</taxon>
    </lineage>
</organism>
<proteinExistence type="predicted"/>
<dbReference type="Proteomes" id="UP000186955">
    <property type="component" value="Unassembled WGS sequence"/>
</dbReference>
<evidence type="ECO:0000313" key="4">
    <source>
        <dbReference type="EMBL" id="OKP15238.1"/>
    </source>
</evidence>
<dbReference type="Gene3D" id="2.120.10.30">
    <property type="entry name" value="TolB, C-terminal domain"/>
    <property type="match status" value="2"/>
</dbReference>
<dbReference type="SUPFAM" id="SSF48179">
    <property type="entry name" value="6-phosphogluconate dehydrogenase C-terminal domain-like"/>
    <property type="match status" value="1"/>
</dbReference>
<dbReference type="GO" id="GO:0006631">
    <property type="term" value="P:fatty acid metabolic process"/>
    <property type="evidence" value="ECO:0007669"/>
    <property type="project" value="InterPro"/>
</dbReference>
<reference evidence="4 5" key="1">
    <citation type="submission" date="2016-10" db="EMBL/GenBank/DDBJ databases">
        <title>Genome sequence of the ascomycete fungus Penicillium subrubescens.</title>
        <authorList>
            <person name="De Vries R.P."/>
            <person name="Peng M."/>
            <person name="Dilokpimol A."/>
            <person name="Hilden K."/>
            <person name="Makela M.R."/>
            <person name="Grigoriev I."/>
            <person name="Riley R."/>
            <person name="Granchi Z."/>
        </authorList>
    </citation>
    <scope>NUCLEOTIDE SEQUENCE [LARGE SCALE GENOMIC DNA]</scope>
    <source>
        <strain evidence="4 5">CBS 132785</strain>
    </source>
</reference>
<dbReference type="PANTHER" id="PTHR48075">
    <property type="entry name" value="3-HYDROXYACYL-COA DEHYDROGENASE FAMILY PROTEIN"/>
    <property type="match status" value="1"/>
</dbReference>
<accession>A0A1Q5URX8</accession>
<dbReference type="GO" id="GO:0070403">
    <property type="term" value="F:NAD+ binding"/>
    <property type="evidence" value="ECO:0007669"/>
    <property type="project" value="InterPro"/>
</dbReference>
<dbReference type="SUPFAM" id="SSF63825">
    <property type="entry name" value="YWTD domain"/>
    <property type="match status" value="1"/>
</dbReference>
<feature type="domain" description="3-hydroxyacyl-CoA dehydrogenase NAD binding" evidence="3">
    <location>
        <begin position="12"/>
        <end position="185"/>
    </location>
</feature>
<evidence type="ECO:0000259" key="3">
    <source>
        <dbReference type="Pfam" id="PF02737"/>
    </source>
</evidence>
<evidence type="ECO:0000313" key="5">
    <source>
        <dbReference type="Proteomes" id="UP000186955"/>
    </source>
</evidence>
<dbReference type="InterPro" id="IPR000033">
    <property type="entry name" value="LDLR_classB_rpt"/>
</dbReference>
<dbReference type="InterPro" id="IPR036291">
    <property type="entry name" value="NAD(P)-bd_dom_sf"/>
</dbReference>
<dbReference type="STRING" id="1316194.A0A1Q5URX8"/>
<dbReference type="Gene3D" id="3.40.50.720">
    <property type="entry name" value="NAD(P)-binding Rossmann-like Domain"/>
    <property type="match status" value="1"/>
</dbReference>
<dbReference type="InterPro" id="IPR006108">
    <property type="entry name" value="3HC_DH_C"/>
</dbReference>
<protein>
    <submittedName>
        <fullName evidence="4">Hydroxyacyl-coenzyme A dehydrogenase, mitochondrial</fullName>
    </submittedName>
</protein>
<dbReference type="AlphaFoldDB" id="A0A1Q5URX8"/>
<dbReference type="PANTHER" id="PTHR48075:SF3">
    <property type="entry name" value="3-HYDROXYACYL-COA DEHYDROGENASE"/>
    <property type="match status" value="1"/>
</dbReference>
<dbReference type="GO" id="GO:0016616">
    <property type="term" value="F:oxidoreductase activity, acting on the CH-OH group of donors, NAD or NADP as acceptor"/>
    <property type="evidence" value="ECO:0007669"/>
    <property type="project" value="InterPro"/>
</dbReference>
<keyword evidence="1" id="KW-0560">Oxidoreductase</keyword>
<name>A0A1Q5URX8_9EURO</name>
<comment type="caution">
    <text evidence="4">The sequence shown here is derived from an EMBL/GenBank/DDBJ whole genome shotgun (WGS) entry which is preliminary data.</text>
</comment>
<sequence length="602" mass="66594">MTWTPVIEDRPISILGAGFLGRRIACVFVAAGYVVHIYDPSADALEAAAKYIDLNKAAYAKFVQRPTKYGLYSLFLRTADAVCDAWLAVEAIPEDLQLKIETLGTLDEHAPEDCIFASNSSSFRSSLMLDKVTSTRRKQILNMHFYIPPTMRAVELMTDGETHTEIFPFLVGFLESCGMLPVVVKKESTGFIFNRLWAAIKREILLILAEGISEPREIDLLWDQVLRSGPPPCKLMDEVGLDTVAFVEDTYIRERRLDGKMTVKWLWEHYLRHGRLGNKAREGGLYSPTKKVPCPSDDSPVAYLIDVGIGANLTDLKHAAANGKLLSLTAHGEISTLVTGLRLPDSVGISKSTSRIFWTCMGSLSATADGCIMSARLDGSDVRIILQGKQLYTPKQLVVEEISQKLYFCDREGMSVHRCNFDGQAHEVLVSRGACPNDQLDMKRWCVGIAVDIQAGVLYWTQKGPSKAGQGRIFRANIEIPAAESPESRTDIETLLEDLPEPIDLEIDSRKKILYWTDRGEHPKGCSLNSASVDGETSQIQKSILARNFHEPVGLKLDAEQEKIYLTDLGGSVYRVNLDGSGQEILVRDGGCYTGISLVGSL</sequence>
<dbReference type="EMBL" id="MNBE01000013">
    <property type="protein sequence ID" value="OKP15238.1"/>
    <property type="molecule type" value="Genomic_DNA"/>
</dbReference>
<dbReference type="InterPro" id="IPR006176">
    <property type="entry name" value="3-OHacyl-CoA_DH_NAD-bd"/>
</dbReference>
<evidence type="ECO:0000259" key="2">
    <source>
        <dbReference type="Pfam" id="PF00725"/>
    </source>
</evidence>
<keyword evidence="5" id="KW-1185">Reference proteome</keyword>
<dbReference type="SMART" id="SM00135">
    <property type="entry name" value="LY"/>
    <property type="match status" value="4"/>
</dbReference>
<dbReference type="SUPFAM" id="SSF51735">
    <property type="entry name" value="NAD(P)-binding Rossmann-fold domains"/>
    <property type="match status" value="1"/>
</dbReference>
<dbReference type="InterPro" id="IPR011042">
    <property type="entry name" value="6-blade_b-propeller_TolB-like"/>
</dbReference>
<gene>
    <name evidence="4" type="ORF">PENSUB_921</name>
</gene>
<dbReference type="Pfam" id="PF00725">
    <property type="entry name" value="3HCDH"/>
    <property type="match status" value="1"/>
</dbReference>
<evidence type="ECO:0000256" key="1">
    <source>
        <dbReference type="ARBA" id="ARBA00023002"/>
    </source>
</evidence>